<dbReference type="AlphaFoldDB" id="A0A5K3ET12"/>
<name>A0A5K3ET12_MESCO</name>
<evidence type="ECO:0000256" key="8">
    <source>
        <dbReference type="ARBA" id="ARBA00023242"/>
    </source>
</evidence>
<dbReference type="Gene3D" id="1.10.10.2150">
    <property type="entry name" value="Ribosomal RNA-processing protein 8, N-terminal domain"/>
    <property type="match status" value="1"/>
</dbReference>
<dbReference type="GO" id="GO:0042149">
    <property type="term" value="P:cellular response to glucose starvation"/>
    <property type="evidence" value="ECO:0007669"/>
    <property type="project" value="TreeGrafter"/>
</dbReference>
<reference evidence="10" key="1">
    <citation type="submission" date="2019-11" db="UniProtKB">
        <authorList>
            <consortium name="WormBaseParasite"/>
        </authorList>
    </citation>
    <scope>IDENTIFICATION</scope>
</reference>
<dbReference type="PANTHER" id="PTHR12787">
    <property type="entry name" value="RIBOSOMAL RNA-PROCESSING PROTEIN 8"/>
    <property type="match status" value="1"/>
</dbReference>
<accession>A0A5K3ET12</accession>
<evidence type="ECO:0000256" key="7">
    <source>
        <dbReference type="ARBA" id="ARBA00022691"/>
    </source>
</evidence>
<dbReference type="GO" id="GO:0000183">
    <property type="term" value="P:rDNA heterochromatin formation"/>
    <property type="evidence" value="ECO:0007669"/>
    <property type="project" value="TreeGrafter"/>
</dbReference>
<dbReference type="GO" id="GO:0032259">
    <property type="term" value="P:methylation"/>
    <property type="evidence" value="ECO:0007669"/>
    <property type="project" value="UniProtKB-KW"/>
</dbReference>
<dbReference type="GO" id="GO:0005730">
    <property type="term" value="C:nucleolus"/>
    <property type="evidence" value="ECO:0007669"/>
    <property type="project" value="UniProtKB-SubCell"/>
</dbReference>
<comment type="similarity">
    <text evidence="2 9">Belongs to the methyltransferase superfamily. RRP8 family.</text>
</comment>
<evidence type="ECO:0000256" key="2">
    <source>
        <dbReference type="ARBA" id="ARBA00006301"/>
    </source>
</evidence>
<keyword evidence="7 9" id="KW-0949">S-adenosyl-L-methionine</keyword>
<keyword evidence="5 9" id="KW-0489">Methyltransferase</keyword>
<keyword evidence="6 9" id="KW-0808">Transferase</keyword>
<dbReference type="InterPro" id="IPR042036">
    <property type="entry name" value="RRP8_N"/>
</dbReference>
<dbReference type="InterPro" id="IPR007823">
    <property type="entry name" value="RRP8"/>
</dbReference>
<comment type="subcellular location">
    <subcellularLocation>
        <location evidence="1 9">Nucleus</location>
        <location evidence="1 9">Nucleolus</location>
    </subcellularLocation>
</comment>
<dbReference type="SUPFAM" id="SSF53335">
    <property type="entry name" value="S-adenosyl-L-methionine-dependent methyltransferases"/>
    <property type="match status" value="1"/>
</dbReference>
<evidence type="ECO:0000256" key="3">
    <source>
        <dbReference type="ARBA" id="ARBA00020203"/>
    </source>
</evidence>
<evidence type="ECO:0000256" key="1">
    <source>
        <dbReference type="ARBA" id="ARBA00004604"/>
    </source>
</evidence>
<evidence type="ECO:0000256" key="9">
    <source>
        <dbReference type="RuleBase" id="RU365074"/>
    </source>
</evidence>
<evidence type="ECO:0000256" key="5">
    <source>
        <dbReference type="ARBA" id="ARBA00022603"/>
    </source>
</evidence>
<dbReference type="WBParaSite" id="MCU_002877-RA">
    <property type="protein sequence ID" value="MCU_002877-RA"/>
    <property type="gene ID" value="MCU_002877"/>
</dbReference>
<dbReference type="GO" id="GO:0008168">
    <property type="term" value="F:methyltransferase activity"/>
    <property type="evidence" value="ECO:0007669"/>
    <property type="project" value="UniProtKB-KW"/>
</dbReference>
<evidence type="ECO:0000313" key="10">
    <source>
        <dbReference type="WBParaSite" id="MCU_002877-RA"/>
    </source>
</evidence>
<dbReference type="GO" id="GO:0005677">
    <property type="term" value="C:chromatin silencing complex"/>
    <property type="evidence" value="ECO:0007669"/>
    <property type="project" value="TreeGrafter"/>
</dbReference>
<sequence>MDSSFLEGLKAVIQRPELAVKKKPKRKQKVKCRKKLANATLSTLKHSNRTEYTSDTLESEIQASMFRILNEKLYNCSSTDASQYFSEDPFAFEVYHKGFQKQLSKWPSDPLDWPEKIIKSDFKKSIVADMGCGDARLALHLKGVATVHSFDLVAVNERVTVCDMAHTPLNNSSVDVVLFCLALMGTNCRDFIYEANRILKMNGTLLIVEVASRFDASFKRFLKLLKPFGFKVEKWEITEDSYFAHGRLCKVKDLSSQPVSTMPTIAINPCLYKKR</sequence>
<evidence type="ECO:0000256" key="6">
    <source>
        <dbReference type="ARBA" id="ARBA00022679"/>
    </source>
</evidence>
<comment type="function">
    <text evidence="9">Probable methyltransferase required to silence rDNA.</text>
</comment>
<dbReference type="GO" id="GO:0033553">
    <property type="term" value="C:rDNA heterochromatin"/>
    <property type="evidence" value="ECO:0007669"/>
    <property type="project" value="TreeGrafter"/>
</dbReference>
<proteinExistence type="inferred from homology"/>
<organism evidence="10">
    <name type="scientific">Mesocestoides corti</name>
    <name type="common">Flatworm</name>
    <dbReference type="NCBI Taxonomy" id="53468"/>
    <lineage>
        <taxon>Eukaryota</taxon>
        <taxon>Metazoa</taxon>
        <taxon>Spiralia</taxon>
        <taxon>Lophotrochozoa</taxon>
        <taxon>Platyhelminthes</taxon>
        <taxon>Cestoda</taxon>
        <taxon>Eucestoda</taxon>
        <taxon>Cyclophyllidea</taxon>
        <taxon>Mesocestoididae</taxon>
        <taxon>Mesocestoides</taxon>
    </lineage>
</organism>
<evidence type="ECO:0000256" key="4">
    <source>
        <dbReference type="ARBA" id="ARBA00022552"/>
    </source>
</evidence>
<dbReference type="Pfam" id="PF05148">
    <property type="entry name" value="Methyltransf_8"/>
    <property type="match status" value="1"/>
</dbReference>
<dbReference type="FunFam" id="1.10.10.2150:FF:000001">
    <property type="entry name" value="Ribosomal RNA-processing protein 8"/>
    <property type="match status" value="1"/>
</dbReference>
<dbReference type="PANTHER" id="PTHR12787:SF0">
    <property type="entry name" value="RIBOSOMAL RNA-PROCESSING PROTEIN 8"/>
    <property type="match status" value="1"/>
</dbReference>
<dbReference type="GO" id="GO:0006364">
    <property type="term" value="P:rRNA processing"/>
    <property type="evidence" value="ECO:0007669"/>
    <property type="project" value="UniProtKB-UniRule"/>
</dbReference>
<dbReference type="Gene3D" id="3.40.50.150">
    <property type="entry name" value="Vaccinia Virus protein VP39"/>
    <property type="match status" value="1"/>
</dbReference>
<dbReference type="InterPro" id="IPR029063">
    <property type="entry name" value="SAM-dependent_MTases_sf"/>
</dbReference>
<dbReference type="GO" id="GO:0046015">
    <property type="term" value="P:regulation of transcription by glucose"/>
    <property type="evidence" value="ECO:0007669"/>
    <property type="project" value="TreeGrafter"/>
</dbReference>
<protein>
    <recommendedName>
        <fullName evidence="3 9">Ribosomal RNA-processing protein 8</fullName>
        <ecNumber evidence="9">2.1.1.-</ecNumber>
    </recommendedName>
</protein>
<keyword evidence="4 9" id="KW-0698">rRNA processing</keyword>
<dbReference type="EC" id="2.1.1.-" evidence="9"/>
<keyword evidence="8 9" id="KW-0539">Nucleus</keyword>